<dbReference type="CDD" id="cd02165">
    <property type="entry name" value="NMNAT"/>
    <property type="match status" value="1"/>
</dbReference>
<dbReference type="SUPFAM" id="SSF52374">
    <property type="entry name" value="Nucleotidylyl transferase"/>
    <property type="match status" value="1"/>
</dbReference>
<organism evidence="12 13">
    <name type="scientific">Candidatus Mediterraneibacter quadrami</name>
    <dbReference type="NCBI Taxonomy" id="2838684"/>
    <lineage>
        <taxon>Bacteria</taxon>
        <taxon>Bacillati</taxon>
        <taxon>Bacillota</taxon>
        <taxon>Clostridia</taxon>
        <taxon>Lachnospirales</taxon>
        <taxon>Lachnospiraceae</taxon>
        <taxon>Mediterraneibacter</taxon>
    </lineage>
</organism>
<dbReference type="GO" id="GO:0004515">
    <property type="term" value="F:nicotinate-nucleotide adenylyltransferase activity"/>
    <property type="evidence" value="ECO:0007669"/>
    <property type="project" value="UniProtKB-UniRule"/>
</dbReference>
<comment type="function">
    <text evidence="1 10">Catalyzes the reversible adenylation of nicotinate mononucleotide (NaMN) to nicotinic acid adenine dinucleotide (NaAD).</text>
</comment>
<dbReference type="InterPro" id="IPR014729">
    <property type="entry name" value="Rossmann-like_a/b/a_fold"/>
</dbReference>
<evidence type="ECO:0000256" key="7">
    <source>
        <dbReference type="ARBA" id="ARBA00022840"/>
    </source>
</evidence>
<evidence type="ECO:0000256" key="6">
    <source>
        <dbReference type="ARBA" id="ARBA00022741"/>
    </source>
</evidence>
<dbReference type="NCBIfam" id="TIGR00125">
    <property type="entry name" value="cyt_tran_rel"/>
    <property type="match status" value="1"/>
</dbReference>
<evidence type="ECO:0000256" key="10">
    <source>
        <dbReference type="HAMAP-Rule" id="MF_00244"/>
    </source>
</evidence>
<protein>
    <recommendedName>
        <fullName evidence="10">Probable nicotinate-nucleotide adenylyltransferase</fullName>
        <ecNumber evidence="10">2.7.7.18</ecNumber>
    </recommendedName>
    <alternativeName>
        <fullName evidence="10">Deamido-NAD(+) diphosphorylase</fullName>
    </alternativeName>
    <alternativeName>
        <fullName evidence="10">Deamido-NAD(+) pyrophosphorylase</fullName>
    </alternativeName>
    <alternativeName>
        <fullName evidence="10">Nicotinate mononucleotide adenylyltransferase</fullName>
        <shortName evidence="10">NaMN adenylyltransferase</shortName>
    </alternativeName>
</protein>
<evidence type="ECO:0000256" key="3">
    <source>
        <dbReference type="ARBA" id="ARBA00022642"/>
    </source>
</evidence>
<name>A0A9D2RE37_9FIRM</name>
<dbReference type="GO" id="GO:0009435">
    <property type="term" value="P:NAD+ biosynthetic process"/>
    <property type="evidence" value="ECO:0007669"/>
    <property type="project" value="UniProtKB-UniRule"/>
</dbReference>
<dbReference type="InterPro" id="IPR005248">
    <property type="entry name" value="NadD/NMNAT"/>
</dbReference>
<dbReference type="Pfam" id="PF01467">
    <property type="entry name" value="CTP_transf_like"/>
    <property type="match status" value="1"/>
</dbReference>
<evidence type="ECO:0000256" key="5">
    <source>
        <dbReference type="ARBA" id="ARBA00022695"/>
    </source>
</evidence>
<keyword evidence="7 10" id="KW-0067">ATP-binding</keyword>
<evidence type="ECO:0000256" key="4">
    <source>
        <dbReference type="ARBA" id="ARBA00022679"/>
    </source>
</evidence>
<accession>A0A9D2RE37</accession>
<reference evidence="12" key="2">
    <citation type="submission" date="2021-04" db="EMBL/GenBank/DDBJ databases">
        <authorList>
            <person name="Gilroy R."/>
        </authorList>
    </citation>
    <scope>NUCLEOTIDE SEQUENCE</scope>
    <source>
        <strain evidence="12">ChiBcec15-3976</strain>
    </source>
</reference>
<dbReference type="Gene3D" id="3.40.50.620">
    <property type="entry name" value="HUPs"/>
    <property type="match status" value="1"/>
</dbReference>
<evidence type="ECO:0000256" key="8">
    <source>
        <dbReference type="ARBA" id="ARBA00023027"/>
    </source>
</evidence>
<comment type="similarity">
    <text evidence="10">Belongs to the NadD family.</text>
</comment>
<evidence type="ECO:0000313" key="12">
    <source>
        <dbReference type="EMBL" id="HJD42100.1"/>
    </source>
</evidence>
<dbReference type="NCBIfam" id="TIGR00482">
    <property type="entry name" value="nicotinate (nicotinamide) nucleotide adenylyltransferase"/>
    <property type="match status" value="1"/>
</dbReference>
<keyword evidence="6 10" id="KW-0547">Nucleotide-binding</keyword>
<dbReference type="InterPro" id="IPR004821">
    <property type="entry name" value="Cyt_trans-like"/>
</dbReference>
<keyword evidence="5 10" id="KW-0548">Nucleotidyltransferase</keyword>
<proteinExistence type="inferred from homology"/>
<comment type="pathway">
    <text evidence="2 10">Cofactor biosynthesis; NAD(+) biosynthesis; deamido-NAD(+) from nicotinate D-ribonucleotide: step 1/1.</text>
</comment>
<feature type="domain" description="Cytidyltransferase-like" evidence="11">
    <location>
        <begin position="5"/>
        <end position="174"/>
    </location>
</feature>
<evidence type="ECO:0000256" key="2">
    <source>
        <dbReference type="ARBA" id="ARBA00005019"/>
    </source>
</evidence>
<comment type="caution">
    <text evidence="12">The sequence shown here is derived from an EMBL/GenBank/DDBJ whole genome shotgun (WGS) entry which is preliminary data.</text>
</comment>
<evidence type="ECO:0000256" key="9">
    <source>
        <dbReference type="ARBA" id="ARBA00048721"/>
    </source>
</evidence>
<gene>
    <name evidence="10 12" type="primary">nadD</name>
    <name evidence="12" type="ORF">H9910_03710</name>
</gene>
<keyword evidence="8 10" id="KW-0520">NAD</keyword>
<reference evidence="12" key="1">
    <citation type="journal article" date="2021" name="PeerJ">
        <title>Extensive microbial diversity within the chicken gut microbiome revealed by metagenomics and culture.</title>
        <authorList>
            <person name="Gilroy R."/>
            <person name="Ravi A."/>
            <person name="Getino M."/>
            <person name="Pursley I."/>
            <person name="Horton D.L."/>
            <person name="Alikhan N.F."/>
            <person name="Baker D."/>
            <person name="Gharbi K."/>
            <person name="Hall N."/>
            <person name="Watson M."/>
            <person name="Adriaenssens E.M."/>
            <person name="Foster-Nyarko E."/>
            <person name="Jarju S."/>
            <person name="Secka A."/>
            <person name="Antonio M."/>
            <person name="Oren A."/>
            <person name="Chaudhuri R.R."/>
            <person name="La Ragione R."/>
            <person name="Hildebrand F."/>
            <person name="Pallen M.J."/>
        </authorList>
    </citation>
    <scope>NUCLEOTIDE SEQUENCE</scope>
    <source>
        <strain evidence="12">ChiBcec15-3976</strain>
    </source>
</reference>
<dbReference type="AlphaFoldDB" id="A0A9D2RE37"/>
<keyword evidence="4 10" id="KW-0808">Transferase</keyword>
<keyword evidence="3 10" id="KW-0662">Pyridine nucleotide biosynthesis</keyword>
<dbReference type="HAMAP" id="MF_00244">
    <property type="entry name" value="NaMN_adenylyltr"/>
    <property type="match status" value="1"/>
</dbReference>
<dbReference type="PANTHER" id="PTHR39321:SF3">
    <property type="entry name" value="PHOSPHOPANTETHEINE ADENYLYLTRANSFERASE"/>
    <property type="match status" value="1"/>
</dbReference>
<dbReference type="Proteomes" id="UP000823909">
    <property type="component" value="Unassembled WGS sequence"/>
</dbReference>
<evidence type="ECO:0000313" key="13">
    <source>
        <dbReference type="Proteomes" id="UP000823909"/>
    </source>
</evidence>
<dbReference type="GO" id="GO:0005524">
    <property type="term" value="F:ATP binding"/>
    <property type="evidence" value="ECO:0007669"/>
    <property type="project" value="UniProtKB-KW"/>
</dbReference>
<sequence length="217" mass="24811">MKIGIMGGTFDPIHIGHLLLGEFAYENFSLDEIWFLPNGNPPHKSTDESGVSLADRIEMVRLATEDIPYFKVNLYEASAQKHSYTFSTMKALRGLYPDHEFYFILGGDSLFSIEQWKNFREIFPSCTILAAMRDDKDAKSMKEQIRYLNEKYGSDIRLLQAPLVEISSTTIRERTEKGRSIRYMVPDIVAGYIQENHLYGTDRTAGPAGRTGRREEP</sequence>
<dbReference type="NCBIfam" id="NF000840">
    <property type="entry name" value="PRK00071.1-3"/>
    <property type="match status" value="1"/>
</dbReference>
<comment type="catalytic activity">
    <reaction evidence="9 10">
        <text>nicotinate beta-D-ribonucleotide + ATP + H(+) = deamido-NAD(+) + diphosphate</text>
        <dbReference type="Rhea" id="RHEA:22860"/>
        <dbReference type="ChEBI" id="CHEBI:15378"/>
        <dbReference type="ChEBI" id="CHEBI:30616"/>
        <dbReference type="ChEBI" id="CHEBI:33019"/>
        <dbReference type="ChEBI" id="CHEBI:57502"/>
        <dbReference type="ChEBI" id="CHEBI:58437"/>
        <dbReference type="EC" id="2.7.7.18"/>
    </reaction>
</comment>
<dbReference type="EMBL" id="DWUU01000024">
    <property type="protein sequence ID" value="HJD42100.1"/>
    <property type="molecule type" value="Genomic_DNA"/>
</dbReference>
<dbReference type="PANTHER" id="PTHR39321">
    <property type="entry name" value="NICOTINATE-NUCLEOTIDE ADENYLYLTRANSFERASE-RELATED"/>
    <property type="match status" value="1"/>
</dbReference>
<evidence type="ECO:0000259" key="11">
    <source>
        <dbReference type="Pfam" id="PF01467"/>
    </source>
</evidence>
<evidence type="ECO:0000256" key="1">
    <source>
        <dbReference type="ARBA" id="ARBA00002324"/>
    </source>
</evidence>
<dbReference type="EC" id="2.7.7.18" evidence="10"/>